<dbReference type="OrthoDB" id="5489421at2"/>
<evidence type="ECO:0000259" key="1">
    <source>
        <dbReference type="Pfam" id="PF13649"/>
    </source>
</evidence>
<sequence>MFDAAALTRDAFLGGRVQLWQPREGYRAATDPVLLAAACPAKEGQSVLELGCGVGTASLCLRARVPVGVTGVELQQDYAALARRNGLDEVICADIAAMPLELRQRSFDHVILNPPYYGPGTPARDVGRDTALREDTPLEAWIDSALRRAGPKGIVTVIHLGERLGALITLLNSRAGLLEVKPIAARAGRPAGRVILRLHKGRAARAVLYNPLILHAGEAHLRDGDDFTDAARAILRDAAPLEF</sequence>
<comment type="caution">
    <text evidence="2">The sequence shown here is derived from an EMBL/GenBank/DDBJ whole genome shotgun (WGS) entry which is preliminary data.</text>
</comment>
<dbReference type="PROSITE" id="PS00092">
    <property type="entry name" value="N6_MTASE"/>
    <property type="match status" value="1"/>
</dbReference>
<evidence type="ECO:0000313" key="3">
    <source>
        <dbReference type="Proteomes" id="UP000243978"/>
    </source>
</evidence>
<protein>
    <submittedName>
        <fullName evidence="2">tRNA1(Val) A37 N6-methylase TrmN6</fullName>
    </submittedName>
</protein>
<organism evidence="2 3">
    <name type="scientific">Litoreibacter ponti</name>
    <dbReference type="NCBI Taxonomy" id="1510457"/>
    <lineage>
        <taxon>Bacteria</taxon>
        <taxon>Pseudomonadati</taxon>
        <taxon>Pseudomonadota</taxon>
        <taxon>Alphaproteobacteria</taxon>
        <taxon>Rhodobacterales</taxon>
        <taxon>Roseobacteraceae</taxon>
        <taxon>Litoreibacter</taxon>
    </lineage>
</organism>
<dbReference type="InterPro" id="IPR029063">
    <property type="entry name" value="SAM-dependent_MTases_sf"/>
</dbReference>
<evidence type="ECO:0000313" key="2">
    <source>
        <dbReference type="EMBL" id="PTX57351.1"/>
    </source>
</evidence>
<accession>A0A2T6BMR1</accession>
<dbReference type="PANTHER" id="PTHR47739:SF1">
    <property type="entry name" value="TRNA1(VAL) (ADENINE(37)-N6)-METHYLTRANSFERASE"/>
    <property type="match status" value="1"/>
</dbReference>
<reference evidence="2 3" key="1">
    <citation type="submission" date="2018-04" db="EMBL/GenBank/DDBJ databases">
        <title>Genomic Encyclopedia of Archaeal and Bacterial Type Strains, Phase II (KMG-II): from individual species to whole genera.</title>
        <authorList>
            <person name="Goeker M."/>
        </authorList>
    </citation>
    <scope>NUCLEOTIDE SEQUENCE [LARGE SCALE GENOMIC DNA]</scope>
    <source>
        <strain evidence="2 3">DSM 100977</strain>
    </source>
</reference>
<dbReference type="RefSeq" id="WP_107845455.1">
    <property type="nucleotide sequence ID" value="NZ_QBKS01000001.1"/>
</dbReference>
<dbReference type="Proteomes" id="UP000243978">
    <property type="component" value="Unassembled WGS sequence"/>
</dbReference>
<dbReference type="AlphaFoldDB" id="A0A2T6BMR1"/>
<dbReference type="InterPro" id="IPR041698">
    <property type="entry name" value="Methyltransf_25"/>
</dbReference>
<proteinExistence type="predicted"/>
<dbReference type="InterPro" id="IPR002052">
    <property type="entry name" value="DNA_methylase_N6_adenine_CS"/>
</dbReference>
<feature type="domain" description="Methyltransferase" evidence="1">
    <location>
        <begin position="47"/>
        <end position="112"/>
    </location>
</feature>
<name>A0A2T6BMR1_9RHOB</name>
<dbReference type="CDD" id="cd02440">
    <property type="entry name" value="AdoMet_MTases"/>
    <property type="match status" value="1"/>
</dbReference>
<dbReference type="InterPro" id="IPR050210">
    <property type="entry name" value="tRNA_Adenine-N(6)_MTase"/>
</dbReference>
<keyword evidence="2" id="KW-0808">Transferase</keyword>
<dbReference type="Gene3D" id="3.40.50.150">
    <property type="entry name" value="Vaccinia Virus protein VP39"/>
    <property type="match status" value="1"/>
</dbReference>
<keyword evidence="3" id="KW-1185">Reference proteome</keyword>
<dbReference type="Pfam" id="PF13649">
    <property type="entry name" value="Methyltransf_25"/>
    <property type="match status" value="1"/>
</dbReference>
<dbReference type="EMBL" id="QBKS01000001">
    <property type="protein sequence ID" value="PTX57351.1"/>
    <property type="molecule type" value="Genomic_DNA"/>
</dbReference>
<dbReference type="GO" id="GO:0003676">
    <property type="term" value="F:nucleic acid binding"/>
    <property type="evidence" value="ECO:0007669"/>
    <property type="project" value="InterPro"/>
</dbReference>
<dbReference type="PANTHER" id="PTHR47739">
    <property type="entry name" value="TRNA1(VAL) (ADENINE(37)-N6)-METHYLTRANSFERASE"/>
    <property type="match status" value="1"/>
</dbReference>
<dbReference type="GO" id="GO:0008168">
    <property type="term" value="F:methyltransferase activity"/>
    <property type="evidence" value="ECO:0007669"/>
    <property type="project" value="UniProtKB-KW"/>
</dbReference>
<keyword evidence="2" id="KW-0489">Methyltransferase</keyword>
<dbReference type="GO" id="GO:0032259">
    <property type="term" value="P:methylation"/>
    <property type="evidence" value="ECO:0007669"/>
    <property type="project" value="UniProtKB-KW"/>
</dbReference>
<dbReference type="SUPFAM" id="SSF53335">
    <property type="entry name" value="S-adenosyl-L-methionine-dependent methyltransferases"/>
    <property type="match status" value="1"/>
</dbReference>
<gene>
    <name evidence="2" type="ORF">C8N43_2018</name>
</gene>